<feature type="signal peptide" evidence="2">
    <location>
        <begin position="1"/>
        <end position="20"/>
    </location>
</feature>
<organism evidence="3 4">
    <name type="scientific">Algibacter mikhailovii</name>
    <dbReference type="NCBI Taxonomy" id="425498"/>
    <lineage>
        <taxon>Bacteria</taxon>
        <taxon>Pseudomonadati</taxon>
        <taxon>Bacteroidota</taxon>
        <taxon>Flavobacteriia</taxon>
        <taxon>Flavobacteriales</taxon>
        <taxon>Flavobacteriaceae</taxon>
        <taxon>Algibacter</taxon>
    </lineage>
</organism>
<dbReference type="Proteomes" id="UP000636004">
    <property type="component" value="Unassembled WGS sequence"/>
</dbReference>
<dbReference type="Gene3D" id="3.10.50.40">
    <property type="match status" value="1"/>
</dbReference>
<evidence type="ECO:0000256" key="1">
    <source>
        <dbReference type="SAM" id="MobiDB-lite"/>
    </source>
</evidence>
<evidence type="ECO:0000256" key="2">
    <source>
        <dbReference type="SAM" id="SignalP"/>
    </source>
</evidence>
<dbReference type="AlphaFoldDB" id="A0A918RCP8"/>
<dbReference type="EMBL" id="BMWZ01000013">
    <property type="protein sequence ID" value="GGZ93919.1"/>
    <property type="molecule type" value="Genomic_DNA"/>
</dbReference>
<sequence length="325" mass="36294">MKLIKISLITICLAIGLASCKNDDNGGFETVPIRDRDEQQMADKDSIVAYLDSHYYNSSVFDGSNPNVSSKDLIITELQVGESIPEGHRLLAKDTIMKKVNYADTDYEIWYIDLNPKTNDPEPSPTFADNILVTYEGFTLDSNIFDSAVSPTNFDLTALVAGWRKVLPEFKIAENFIENEDGTVEYTNHGVGIMFVPSGLAYFSNATGSISAYEPINFKFDLFQKYENDHDNDNVPSYKEDWNTKDGEFTLNSSLDVHDGDDRDGDGTPDYFDSDDDGDGVPTILEDMNEDGDPTNDYGDGKSAENGDLPRYLDPEETDSYKDKK</sequence>
<dbReference type="RefSeq" id="WP_189362772.1">
    <property type="nucleotide sequence ID" value="NZ_BMWZ01000013.1"/>
</dbReference>
<name>A0A918RCP8_9FLAO</name>
<feature type="compositionally biased region" description="Basic and acidic residues" evidence="1">
    <location>
        <begin position="311"/>
        <end position="325"/>
    </location>
</feature>
<dbReference type="InterPro" id="IPR046357">
    <property type="entry name" value="PPIase_dom_sf"/>
</dbReference>
<dbReference type="PROSITE" id="PS51257">
    <property type="entry name" value="PROKAR_LIPOPROTEIN"/>
    <property type="match status" value="1"/>
</dbReference>
<keyword evidence="2" id="KW-0732">Signal</keyword>
<keyword evidence="4" id="KW-1185">Reference proteome</keyword>
<feature type="chain" id="PRO_5036789135" description="Peptidylprolyl isomerase" evidence="2">
    <location>
        <begin position="21"/>
        <end position="325"/>
    </location>
</feature>
<evidence type="ECO:0008006" key="5">
    <source>
        <dbReference type="Google" id="ProtNLM"/>
    </source>
</evidence>
<dbReference type="GO" id="GO:0003755">
    <property type="term" value="F:peptidyl-prolyl cis-trans isomerase activity"/>
    <property type="evidence" value="ECO:0007669"/>
    <property type="project" value="InterPro"/>
</dbReference>
<gene>
    <name evidence="3" type="ORF">GCM10007028_35360</name>
</gene>
<reference evidence="3" key="1">
    <citation type="journal article" date="2014" name="Int. J. Syst. Evol. Microbiol.">
        <title>Complete genome sequence of Corynebacterium casei LMG S-19264T (=DSM 44701T), isolated from a smear-ripened cheese.</title>
        <authorList>
            <consortium name="US DOE Joint Genome Institute (JGI-PGF)"/>
            <person name="Walter F."/>
            <person name="Albersmeier A."/>
            <person name="Kalinowski J."/>
            <person name="Ruckert C."/>
        </authorList>
    </citation>
    <scope>NUCLEOTIDE SEQUENCE</scope>
    <source>
        <strain evidence="3">KCTC 12710</strain>
    </source>
</reference>
<feature type="region of interest" description="Disordered" evidence="1">
    <location>
        <begin position="251"/>
        <end position="325"/>
    </location>
</feature>
<dbReference type="SUPFAM" id="SSF54534">
    <property type="entry name" value="FKBP-like"/>
    <property type="match status" value="1"/>
</dbReference>
<accession>A0A918RCP8</accession>
<evidence type="ECO:0000313" key="4">
    <source>
        <dbReference type="Proteomes" id="UP000636004"/>
    </source>
</evidence>
<reference evidence="3" key="2">
    <citation type="submission" date="2020-09" db="EMBL/GenBank/DDBJ databases">
        <authorList>
            <person name="Sun Q."/>
            <person name="Kim S."/>
        </authorList>
    </citation>
    <scope>NUCLEOTIDE SEQUENCE</scope>
    <source>
        <strain evidence="3">KCTC 12710</strain>
    </source>
</reference>
<proteinExistence type="predicted"/>
<comment type="caution">
    <text evidence="3">The sequence shown here is derived from an EMBL/GenBank/DDBJ whole genome shotgun (WGS) entry which is preliminary data.</text>
</comment>
<protein>
    <recommendedName>
        <fullName evidence="5">Peptidylprolyl isomerase</fullName>
    </recommendedName>
</protein>
<evidence type="ECO:0000313" key="3">
    <source>
        <dbReference type="EMBL" id="GGZ93919.1"/>
    </source>
</evidence>